<proteinExistence type="predicted"/>
<dbReference type="PANTHER" id="PTHR28559:SF1">
    <property type="entry name" value="DNA REPAIR PROTEIN XRCC4"/>
    <property type="match status" value="1"/>
</dbReference>
<dbReference type="AlphaFoldDB" id="S8CSU2"/>
<keyword evidence="5" id="KW-0175">Coiled coil</keyword>
<organism evidence="8 9">
    <name type="scientific">Genlisea aurea</name>
    <dbReference type="NCBI Taxonomy" id="192259"/>
    <lineage>
        <taxon>Eukaryota</taxon>
        <taxon>Viridiplantae</taxon>
        <taxon>Streptophyta</taxon>
        <taxon>Embryophyta</taxon>
        <taxon>Tracheophyta</taxon>
        <taxon>Spermatophyta</taxon>
        <taxon>Magnoliopsida</taxon>
        <taxon>eudicotyledons</taxon>
        <taxon>Gunneridae</taxon>
        <taxon>Pentapetalae</taxon>
        <taxon>asterids</taxon>
        <taxon>lamiids</taxon>
        <taxon>Lamiales</taxon>
        <taxon>Lentibulariaceae</taxon>
        <taxon>Genlisea</taxon>
    </lineage>
</organism>
<dbReference type="PANTHER" id="PTHR28559">
    <property type="entry name" value="DNA REPAIR PROTEIN XRCC4"/>
    <property type="match status" value="1"/>
</dbReference>
<dbReference type="EMBL" id="AUSU01001906">
    <property type="protein sequence ID" value="EPS69900.1"/>
    <property type="molecule type" value="Genomic_DNA"/>
</dbReference>
<dbReference type="Gene3D" id="1.20.5.370">
    <property type="match status" value="1"/>
</dbReference>
<dbReference type="GO" id="GO:0006310">
    <property type="term" value="P:DNA recombination"/>
    <property type="evidence" value="ECO:0007669"/>
    <property type="project" value="InterPro"/>
</dbReference>
<keyword evidence="3" id="KW-0234">DNA repair</keyword>
<protein>
    <recommendedName>
        <fullName evidence="10">DNA repair protein XRCC4</fullName>
    </recommendedName>
</protein>
<dbReference type="Gene3D" id="2.170.210.10">
    <property type="entry name" value="DNA double-strand break repair and VJ recombination XRCC4, N-terminal"/>
    <property type="match status" value="1"/>
</dbReference>
<evidence type="ECO:0000256" key="3">
    <source>
        <dbReference type="ARBA" id="ARBA00023204"/>
    </source>
</evidence>
<dbReference type="GO" id="GO:0005958">
    <property type="term" value="C:DNA-dependent protein kinase-DNA ligase 4 complex"/>
    <property type="evidence" value="ECO:0007669"/>
    <property type="project" value="TreeGrafter"/>
</dbReference>
<reference evidence="8 9" key="1">
    <citation type="journal article" date="2013" name="BMC Genomics">
        <title>The miniature genome of a carnivorous plant Genlisea aurea contains a low number of genes and short non-coding sequences.</title>
        <authorList>
            <person name="Leushkin E.V."/>
            <person name="Sutormin R.A."/>
            <person name="Nabieva E.R."/>
            <person name="Penin A.A."/>
            <person name="Kondrashov A.S."/>
            <person name="Logacheva M.D."/>
        </authorList>
    </citation>
    <scope>NUCLEOTIDE SEQUENCE [LARGE SCALE GENOMIC DNA]</scope>
</reference>
<evidence type="ECO:0008006" key="10">
    <source>
        <dbReference type="Google" id="ProtNLM"/>
    </source>
</evidence>
<evidence type="ECO:0000256" key="5">
    <source>
        <dbReference type="SAM" id="Coils"/>
    </source>
</evidence>
<dbReference type="GO" id="GO:0010165">
    <property type="term" value="P:response to X-ray"/>
    <property type="evidence" value="ECO:0007669"/>
    <property type="project" value="TreeGrafter"/>
</dbReference>
<evidence type="ECO:0000259" key="6">
    <source>
        <dbReference type="Pfam" id="PF06632"/>
    </source>
</evidence>
<feature type="non-terminal residue" evidence="8">
    <location>
        <position position="203"/>
    </location>
</feature>
<dbReference type="GO" id="GO:0032807">
    <property type="term" value="C:DNA ligase IV complex"/>
    <property type="evidence" value="ECO:0007669"/>
    <property type="project" value="TreeGrafter"/>
</dbReference>
<keyword evidence="4" id="KW-0539">Nucleus</keyword>
<dbReference type="InterPro" id="IPR014751">
    <property type="entry name" value="XRCC4-like_C"/>
</dbReference>
<evidence type="ECO:0000259" key="7">
    <source>
        <dbReference type="Pfam" id="PF21924"/>
    </source>
</evidence>
<name>S8CSU2_9LAMI</name>
<dbReference type="Pfam" id="PF21924">
    <property type="entry name" value="XRCC4_CC"/>
    <property type="match status" value="1"/>
</dbReference>
<keyword evidence="2" id="KW-0227">DNA damage</keyword>
<gene>
    <name evidence="8" type="ORF">M569_04862</name>
</gene>
<feature type="non-terminal residue" evidence="8">
    <location>
        <position position="1"/>
    </location>
</feature>
<evidence type="ECO:0000256" key="2">
    <source>
        <dbReference type="ARBA" id="ARBA00022763"/>
    </source>
</evidence>
<dbReference type="GO" id="GO:0006303">
    <property type="term" value="P:double-strand break repair via nonhomologous end joining"/>
    <property type="evidence" value="ECO:0007669"/>
    <property type="project" value="TreeGrafter"/>
</dbReference>
<dbReference type="InterPro" id="IPR053962">
    <property type="entry name" value="XRCC4_CC"/>
</dbReference>
<dbReference type="Pfam" id="PF06632">
    <property type="entry name" value="XRCC4"/>
    <property type="match status" value="1"/>
</dbReference>
<dbReference type="InterPro" id="IPR053961">
    <property type="entry name" value="XRCC4_N"/>
</dbReference>
<comment type="subcellular location">
    <subcellularLocation>
        <location evidence="1">Nucleus</location>
    </subcellularLocation>
</comment>
<dbReference type="OrthoDB" id="8064436at2759"/>
<dbReference type="SUPFAM" id="SSF58022">
    <property type="entry name" value="XRCC4, C-terminal oligomerization domain"/>
    <property type="match status" value="1"/>
</dbReference>
<dbReference type="Proteomes" id="UP000015453">
    <property type="component" value="Unassembled WGS sequence"/>
</dbReference>
<evidence type="ECO:0000313" key="9">
    <source>
        <dbReference type="Proteomes" id="UP000015453"/>
    </source>
</evidence>
<feature type="domain" description="XRCC4 coiled-coil" evidence="7">
    <location>
        <begin position="129"/>
        <end position="190"/>
    </location>
</feature>
<dbReference type="GO" id="GO:0003677">
    <property type="term" value="F:DNA binding"/>
    <property type="evidence" value="ECO:0007669"/>
    <property type="project" value="InterPro"/>
</dbReference>
<feature type="domain" description="XRCC4 N-terminal" evidence="6">
    <location>
        <begin position="16"/>
        <end position="112"/>
    </location>
</feature>
<sequence>TCLKLDTSAVGGPPEPIFIKGTWFATRFDLAMTDGLQAWVCHATEEEVTERASNWDQNASDYVEFAGRYLGFQQPGSVYVVSDAENGCKRVSFTFEKEGMMKLEWRWKLQPSSNSKKTTAEMMEFLMDANIRLSEEIMWKTKAIDELKLEMEKCVEQSERLCREKIAFETEIYGKFVHVLNSKKAKLRDLRDELVKGDEKSTA</sequence>
<dbReference type="InterPro" id="IPR010585">
    <property type="entry name" value="DNA_repair_prot_XRCC4"/>
</dbReference>
<evidence type="ECO:0000256" key="1">
    <source>
        <dbReference type="ARBA" id="ARBA00004123"/>
    </source>
</evidence>
<comment type="caution">
    <text evidence="8">The sequence shown here is derived from an EMBL/GenBank/DDBJ whole genome shotgun (WGS) entry which is preliminary data.</text>
</comment>
<feature type="coiled-coil region" evidence="5">
    <location>
        <begin position="144"/>
        <end position="200"/>
    </location>
</feature>
<dbReference type="InterPro" id="IPR038051">
    <property type="entry name" value="XRCC4-like_N_sf"/>
</dbReference>
<evidence type="ECO:0000256" key="4">
    <source>
        <dbReference type="ARBA" id="ARBA00023242"/>
    </source>
</evidence>
<evidence type="ECO:0000313" key="8">
    <source>
        <dbReference type="EMBL" id="EPS69900.1"/>
    </source>
</evidence>
<accession>S8CSU2</accession>
<keyword evidence="9" id="KW-1185">Reference proteome</keyword>